<dbReference type="PANTHER" id="PTHR45947">
    <property type="entry name" value="SULFOQUINOVOSYL TRANSFERASE SQD2"/>
    <property type="match status" value="1"/>
</dbReference>
<evidence type="ECO:0000313" key="3">
    <source>
        <dbReference type="Proteomes" id="UP000183639"/>
    </source>
</evidence>
<reference evidence="2 3" key="1">
    <citation type="submission" date="2016-10" db="EMBL/GenBank/DDBJ databases">
        <authorList>
            <person name="de Groot N.N."/>
        </authorList>
    </citation>
    <scope>NUCLEOTIDE SEQUENCE [LARGE SCALE GENOMIC DNA]</scope>
    <source>
        <strain evidence="2 3">Z108</strain>
    </source>
</reference>
<organism evidence="2 3">
    <name type="scientific">Selenomonas ruminantium</name>
    <dbReference type="NCBI Taxonomy" id="971"/>
    <lineage>
        <taxon>Bacteria</taxon>
        <taxon>Bacillati</taxon>
        <taxon>Bacillota</taxon>
        <taxon>Negativicutes</taxon>
        <taxon>Selenomonadales</taxon>
        <taxon>Selenomonadaceae</taxon>
        <taxon>Selenomonas</taxon>
    </lineage>
</organism>
<dbReference type="InterPro" id="IPR001296">
    <property type="entry name" value="Glyco_trans_1"/>
</dbReference>
<dbReference type="EMBL" id="FOQK01000010">
    <property type="protein sequence ID" value="SFH98365.1"/>
    <property type="molecule type" value="Genomic_DNA"/>
</dbReference>
<dbReference type="PANTHER" id="PTHR45947:SF3">
    <property type="entry name" value="SULFOQUINOVOSYL TRANSFERASE SQD2"/>
    <property type="match status" value="1"/>
</dbReference>
<dbReference type="Gene3D" id="3.40.50.2000">
    <property type="entry name" value="Glycogen Phosphorylase B"/>
    <property type="match status" value="2"/>
</dbReference>
<sequence>MKILHICLCGPMTDGWSYQENVITKYQKKMDLDVTIIASKYVWNKKNQLVFFDRTNYVNDDGVKVVRINNAFHTNVLSKFKIYTGLYDNIEKIKPNVLFIHGASFLDTYTIVKYLRNNPDTKVYVDNHNDFSNSARNMLSKYILHKFLWRIMHRMLLPFTEKFYGVLPARVDFLVDVYGIPSQKTDLLVMGADDEAVRKGMGKKGDIRRKYRIKDTDFLVMTAGKIDLYKKQTLLLMKAVKAINRDNVKLIIFGNIDKKIENEFLKLCDNKLVKYIGWAEGNESYAFFSAADLVVFPGRHSVYWEQVVGIGVPMICKHWPGTTHVDIGGNIRFLNEDSPECIKKEILSLVDNPTEYEKMKMKANGKGKKRFLYSTIARQSIGYQNGDD</sequence>
<keyword evidence="2" id="KW-0808">Transferase</keyword>
<accession>A0A1I3EHA0</accession>
<dbReference type="SUPFAM" id="SSF53756">
    <property type="entry name" value="UDP-Glycosyltransferase/glycogen phosphorylase"/>
    <property type="match status" value="1"/>
</dbReference>
<protein>
    <submittedName>
        <fullName evidence="2">Glycosyltransferase involved in cell wall bisynthesis</fullName>
    </submittedName>
</protein>
<dbReference type="Pfam" id="PF00534">
    <property type="entry name" value="Glycos_transf_1"/>
    <property type="match status" value="1"/>
</dbReference>
<dbReference type="GO" id="GO:0016757">
    <property type="term" value="F:glycosyltransferase activity"/>
    <property type="evidence" value="ECO:0007669"/>
    <property type="project" value="InterPro"/>
</dbReference>
<dbReference type="RefSeq" id="WP_075443223.1">
    <property type="nucleotide sequence ID" value="NZ_FOQK01000010.1"/>
</dbReference>
<proteinExistence type="predicted"/>
<dbReference type="AlphaFoldDB" id="A0A1I3EHA0"/>
<dbReference type="Proteomes" id="UP000183639">
    <property type="component" value="Unassembled WGS sequence"/>
</dbReference>
<evidence type="ECO:0000259" key="1">
    <source>
        <dbReference type="Pfam" id="PF00534"/>
    </source>
</evidence>
<name>A0A1I3EHA0_SELRU</name>
<gene>
    <name evidence="2" type="ORF">SAMN04487861_11044</name>
</gene>
<dbReference type="InterPro" id="IPR050194">
    <property type="entry name" value="Glycosyltransferase_grp1"/>
</dbReference>
<evidence type="ECO:0000313" key="2">
    <source>
        <dbReference type="EMBL" id="SFH98365.1"/>
    </source>
</evidence>
<dbReference type="OrthoDB" id="9816424at2"/>
<feature type="domain" description="Glycosyl transferase family 1" evidence="1">
    <location>
        <begin position="206"/>
        <end position="363"/>
    </location>
</feature>